<evidence type="ECO:0000313" key="2">
    <source>
        <dbReference type="EMBL" id="ORZ28185.1"/>
    </source>
</evidence>
<dbReference type="InParanoid" id="A0A1Y2H0Y0"/>
<reference evidence="2 3" key="1">
    <citation type="submission" date="2016-07" db="EMBL/GenBank/DDBJ databases">
        <title>Pervasive Adenine N6-methylation of Active Genes in Fungi.</title>
        <authorList>
            <consortium name="DOE Joint Genome Institute"/>
            <person name="Mondo S.J."/>
            <person name="Dannebaum R.O."/>
            <person name="Kuo R.C."/>
            <person name="Labutti K."/>
            <person name="Haridas S."/>
            <person name="Kuo A."/>
            <person name="Salamov A."/>
            <person name="Ahrendt S.R."/>
            <person name="Lipzen A."/>
            <person name="Sullivan W."/>
            <person name="Andreopoulos W.B."/>
            <person name="Clum A."/>
            <person name="Lindquist E."/>
            <person name="Daum C."/>
            <person name="Ramamoorthy G.K."/>
            <person name="Gryganskyi A."/>
            <person name="Culley D."/>
            <person name="Magnuson J.K."/>
            <person name="James T.Y."/>
            <person name="O'Malley M.A."/>
            <person name="Stajich J.E."/>
            <person name="Spatafora J.W."/>
            <person name="Visel A."/>
            <person name="Grigoriev I.V."/>
        </authorList>
    </citation>
    <scope>NUCLEOTIDE SEQUENCE [LARGE SCALE GENOMIC DNA]</scope>
    <source>
        <strain evidence="2 3">NRRL 3116</strain>
    </source>
</reference>
<keyword evidence="1" id="KW-1133">Transmembrane helix</keyword>
<dbReference type="AlphaFoldDB" id="A0A1Y2H0Y0"/>
<evidence type="ECO:0000313" key="3">
    <source>
        <dbReference type="Proteomes" id="UP000193648"/>
    </source>
</evidence>
<comment type="caution">
    <text evidence="2">The sequence shown here is derived from an EMBL/GenBank/DDBJ whole genome shotgun (WGS) entry which is preliminary data.</text>
</comment>
<feature type="transmembrane region" description="Helical" evidence="1">
    <location>
        <begin position="40"/>
        <end position="64"/>
    </location>
</feature>
<dbReference type="RefSeq" id="XP_021885870.1">
    <property type="nucleotide sequence ID" value="XM_022030978.1"/>
</dbReference>
<feature type="transmembrane region" description="Helical" evidence="1">
    <location>
        <begin position="13"/>
        <end position="33"/>
    </location>
</feature>
<gene>
    <name evidence="2" type="ORF">BCR41DRAFT_68408</name>
</gene>
<accession>A0A1Y2H0Y0</accession>
<proteinExistence type="predicted"/>
<evidence type="ECO:0000256" key="1">
    <source>
        <dbReference type="SAM" id="Phobius"/>
    </source>
</evidence>
<organism evidence="2 3">
    <name type="scientific">Lobosporangium transversale</name>
    <dbReference type="NCBI Taxonomy" id="64571"/>
    <lineage>
        <taxon>Eukaryota</taxon>
        <taxon>Fungi</taxon>
        <taxon>Fungi incertae sedis</taxon>
        <taxon>Mucoromycota</taxon>
        <taxon>Mortierellomycotina</taxon>
        <taxon>Mortierellomycetes</taxon>
        <taxon>Mortierellales</taxon>
        <taxon>Mortierellaceae</taxon>
        <taxon>Lobosporangium</taxon>
    </lineage>
</organism>
<name>A0A1Y2H0Y0_9FUNG</name>
<protein>
    <submittedName>
        <fullName evidence="2">Uncharacterized protein</fullName>
    </submittedName>
</protein>
<dbReference type="EMBL" id="MCFF01000002">
    <property type="protein sequence ID" value="ORZ28185.1"/>
    <property type="molecule type" value="Genomic_DNA"/>
</dbReference>
<sequence>MTGLQSGFRTDKAYHTLSFLCSFLSFSFSLSLSSSFHRNALLLISTFLTPTTPPLSFFLSFSFIHQIHPFYSLTLYSCSHSHPHPHPLPHSHPHSHSQPSPVAQRYSSVPSLSLSFPIHNIPFCSFIFIFPP</sequence>
<keyword evidence="1" id="KW-0812">Transmembrane</keyword>
<keyword evidence="3" id="KW-1185">Reference proteome</keyword>
<keyword evidence="1" id="KW-0472">Membrane</keyword>
<dbReference type="Proteomes" id="UP000193648">
    <property type="component" value="Unassembled WGS sequence"/>
</dbReference>
<dbReference type="GeneID" id="33572819"/>